<dbReference type="PROSITE" id="PS50931">
    <property type="entry name" value="HTH_LYSR"/>
    <property type="match status" value="1"/>
</dbReference>
<dbReference type="NCBIfam" id="TIGR03298">
    <property type="entry name" value="argP"/>
    <property type="match status" value="1"/>
</dbReference>
<feature type="domain" description="HTH lysR-type" evidence="5">
    <location>
        <begin position="3"/>
        <end position="59"/>
    </location>
</feature>
<evidence type="ECO:0000313" key="6">
    <source>
        <dbReference type="EMBL" id="QRQ81491.1"/>
    </source>
</evidence>
<dbReference type="GO" id="GO:0003677">
    <property type="term" value="F:DNA binding"/>
    <property type="evidence" value="ECO:0007669"/>
    <property type="project" value="UniProtKB-KW"/>
</dbReference>
<name>A0A892ZEL2_9NEIS</name>
<dbReference type="InterPro" id="IPR036388">
    <property type="entry name" value="WH-like_DNA-bd_sf"/>
</dbReference>
<keyword evidence="3" id="KW-0238">DNA-binding</keyword>
<proteinExistence type="inferred from homology"/>
<dbReference type="AlphaFoldDB" id="A0A892ZEL2"/>
<dbReference type="PANTHER" id="PTHR30579:SF2">
    <property type="entry name" value="HTH-TYPE TRANSCRIPTIONAL REGULATOR ARGP"/>
    <property type="match status" value="1"/>
</dbReference>
<evidence type="ECO:0000313" key="7">
    <source>
        <dbReference type="Proteomes" id="UP000653156"/>
    </source>
</evidence>
<dbReference type="InterPro" id="IPR036390">
    <property type="entry name" value="WH_DNA-bd_sf"/>
</dbReference>
<dbReference type="Proteomes" id="UP000653156">
    <property type="component" value="Chromosome"/>
</dbReference>
<evidence type="ECO:0000256" key="2">
    <source>
        <dbReference type="ARBA" id="ARBA00023015"/>
    </source>
</evidence>
<evidence type="ECO:0000256" key="3">
    <source>
        <dbReference type="ARBA" id="ARBA00023125"/>
    </source>
</evidence>
<dbReference type="InterPro" id="IPR017685">
    <property type="entry name" value="ArgP"/>
</dbReference>
<dbReference type="KEGG" id="ptes:JQU52_12405"/>
<dbReference type="Pfam" id="PF03466">
    <property type="entry name" value="LysR_substrate"/>
    <property type="match status" value="1"/>
</dbReference>
<dbReference type="EMBL" id="CP069798">
    <property type="protein sequence ID" value="QRQ81491.1"/>
    <property type="molecule type" value="Genomic_DNA"/>
</dbReference>
<keyword evidence="4" id="KW-0804">Transcription</keyword>
<dbReference type="InterPro" id="IPR005119">
    <property type="entry name" value="LysR_subst-bd"/>
</dbReference>
<dbReference type="NCBIfam" id="NF002964">
    <property type="entry name" value="PRK03635.1"/>
    <property type="match status" value="1"/>
</dbReference>
<protein>
    <submittedName>
        <fullName evidence="6">LysR family transcriptional regulator ArgP</fullName>
    </submittedName>
</protein>
<dbReference type="Gene3D" id="3.40.190.290">
    <property type="match status" value="1"/>
</dbReference>
<keyword evidence="7" id="KW-1185">Reference proteome</keyword>
<dbReference type="Gene3D" id="1.10.10.10">
    <property type="entry name" value="Winged helix-like DNA-binding domain superfamily/Winged helix DNA-binding domain"/>
    <property type="match status" value="1"/>
</dbReference>
<organism evidence="6 7">
    <name type="scientific">Paralysiella testudinis</name>
    <dbReference type="NCBI Taxonomy" id="2809020"/>
    <lineage>
        <taxon>Bacteria</taxon>
        <taxon>Pseudomonadati</taxon>
        <taxon>Pseudomonadota</taxon>
        <taxon>Betaproteobacteria</taxon>
        <taxon>Neisseriales</taxon>
        <taxon>Neisseriaceae</taxon>
        <taxon>Paralysiella</taxon>
    </lineage>
</organism>
<dbReference type="SUPFAM" id="SSF46785">
    <property type="entry name" value="Winged helix' DNA-binding domain"/>
    <property type="match status" value="1"/>
</dbReference>
<dbReference type="InterPro" id="IPR050176">
    <property type="entry name" value="LTTR"/>
</dbReference>
<evidence type="ECO:0000256" key="4">
    <source>
        <dbReference type="ARBA" id="ARBA00023163"/>
    </source>
</evidence>
<accession>A0A892ZEL2</accession>
<evidence type="ECO:0000256" key="1">
    <source>
        <dbReference type="ARBA" id="ARBA00009437"/>
    </source>
</evidence>
<sequence length="295" mass="32422">MMIDSKQSAALLAVLQWGSFERAAQALHLSPSAVSQRIRALEAGIGCVLVTRERPCVATKDGLKLLPYLRHAELLAQEMAQAFADDAPLPVVHLAAHYDALDTWLMPVLAQLAAEEAVLFDISGDDQEHTLRWLAEGRVLAAISSHAQALHGGMVLPLGAQRYRMLATPAFVQRYFANGISVKALAQAPLLGFNRKDTLYATFLQRYFGFDAARCPTHYVPASHAYFQAVLCGMGWCLIPDGQGDAALAEGILQDMAPGCWVDVPLYWHGWQMQSPRLQRLSRRLQALAAVRLHV</sequence>
<gene>
    <name evidence="6" type="ORF">JQU52_12405</name>
</gene>
<keyword evidence="2" id="KW-0805">Transcription regulation</keyword>
<dbReference type="RefSeq" id="WP_230338785.1">
    <property type="nucleotide sequence ID" value="NZ_CP069798.1"/>
</dbReference>
<comment type="similarity">
    <text evidence="1">Belongs to the LysR transcriptional regulatory family.</text>
</comment>
<dbReference type="PRINTS" id="PR00039">
    <property type="entry name" value="HTHLYSR"/>
</dbReference>
<dbReference type="SUPFAM" id="SSF53850">
    <property type="entry name" value="Periplasmic binding protein-like II"/>
    <property type="match status" value="1"/>
</dbReference>
<dbReference type="NCBIfam" id="NF009888">
    <property type="entry name" value="PRK13348.1"/>
    <property type="match status" value="1"/>
</dbReference>
<dbReference type="InterPro" id="IPR000847">
    <property type="entry name" value="LysR_HTH_N"/>
</dbReference>
<dbReference type="Pfam" id="PF00126">
    <property type="entry name" value="HTH_1"/>
    <property type="match status" value="1"/>
</dbReference>
<dbReference type="PANTHER" id="PTHR30579">
    <property type="entry name" value="TRANSCRIPTIONAL REGULATOR"/>
    <property type="match status" value="1"/>
</dbReference>
<dbReference type="GO" id="GO:0003700">
    <property type="term" value="F:DNA-binding transcription factor activity"/>
    <property type="evidence" value="ECO:0007669"/>
    <property type="project" value="InterPro"/>
</dbReference>
<evidence type="ECO:0000259" key="5">
    <source>
        <dbReference type="PROSITE" id="PS50931"/>
    </source>
</evidence>
<reference evidence="6" key="1">
    <citation type="submission" date="2021-02" db="EMBL/GenBank/DDBJ databases">
        <title>Neisseriaceae sp. 26B isolated from the cloaca of a Common Toad-headed Turtle (Mesoclemmys nasuta).</title>
        <authorList>
            <person name="Spergser J."/>
            <person name="Busse H.-J."/>
        </authorList>
    </citation>
    <scope>NUCLEOTIDE SEQUENCE</scope>
    <source>
        <strain evidence="6">26B</strain>
    </source>
</reference>